<dbReference type="NCBIfam" id="TIGR00071">
    <property type="entry name" value="hisT_truA"/>
    <property type="match status" value="1"/>
</dbReference>
<dbReference type="GO" id="GO:0003723">
    <property type="term" value="F:RNA binding"/>
    <property type="evidence" value="ECO:0007669"/>
    <property type="project" value="InterPro"/>
</dbReference>
<feature type="domain" description="Pseudouridine synthase I TruA alpha/beta" evidence="8">
    <location>
        <begin position="140"/>
        <end position="242"/>
    </location>
</feature>
<comment type="function">
    <text evidence="4">Formation of pseudouridine at positions 38, 39 and 40 in the anticodon stem and loop of transfer RNAs.</text>
</comment>
<evidence type="ECO:0000256" key="1">
    <source>
        <dbReference type="ARBA" id="ARBA00009375"/>
    </source>
</evidence>
<organism evidence="9 10">
    <name type="scientific">Cellulophaga tyrosinoxydans</name>
    <dbReference type="NCBI Taxonomy" id="504486"/>
    <lineage>
        <taxon>Bacteria</taxon>
        <taxon>Pseudomonadati</taxon>
        <taxon>Bacteroidota</taxon>
        <taxon>Flavobacteriia</taxon>
        <taxon>Flavobacteriales</taxon>
        <taxon>Flavobacteriaceae</taxon>
        <taxon>Cellulophaga</taxon>
    </lineage>
</organism>
<dbReference type="InterPro" id="IPR020095">
    <property type="entry name" value="PsdUridine_synth_TruA_C"/>
</dbReference>
<dbReference type="Proteomes" id="UP000192360">
    <property type="component" value="Unassembled WGS sequence"/>
</dbReference>
<evidence type="ECO:0000256" key="3">
    <source>
        <dbReference type="ARBA" id="ARBA00023235"/>
    </source>
</evidence>
<keyword evidence="2 4" id="KW-0819">tRNA processing</keyword>
<dbReference type="HAMAP" id="MF_00171">
    <property type="entry name" value="TruA"/>
    <property type="match status" value="1"/>
</dbReference>
<dbReference type="InterPro" id="IPR020103">
    <property type="entry name" value="PsdUridine_synth_cat_dom_sf"/>
</dbReference>
<gene>
    <name evidence="4" type="primary">truA</name>
    <name evidence="9" type="ORF">SAMN05660703_2087</name>
</gene>
<evidence type="ECO:0000259" key="8">
    <source>
        <dbReference type="Pfam" id="PF01416"/>
    </source>
</evidence>
<dbReference type="Pfam" id="PF01416">
    <property type="entry name" value="PseudoU_synth_1"/>
    <property type="match status" value="2"/>
</dbReference>
<keyword evidence="3 4" id="KW-0413">Isomerase</keyword>
<sequence>MRYFICFSYFGKHYHGWQKQPNAITVQEVLEDALSKILGKTIDVMGAGRTDAGVHAKQMYAHFDFTEIEDTHNLVFRLNAFLPKDIAVENVFQVADEAHARFDAVSRTYEYWIVQKKNPFYAQQAYLVKYPLAIDKMNEAAKLLLDCKDFECFSKSNTDVNTFLCDIKEAHWEYVNDVLVFKITADRFLRNMVRAIVGTLLEVGLGKMDLGTVKAILKSKDRRNAGASAPAKGLYLTKVLYPQNIVKTHG</sequence>
<dbReference type="EMBL" id="FWXO01000003">
    <property type="protein sequence ID" value="SMC62259.1"/>
    <property type="molecule type" value="Genomic_DNA"/>
</dbReference>
<dbReference type="AlphaFoldDB" id="A0A1W2ANE8"/>
<proteinExistence type="inferred from homology"/>
<evidence type="ECO:0000313" key="9">
    <source>
        <dbReference type="EMBL" id="SMC62259.1"/>
    </source>
</evidence>
<dbReference type="CDD" id="cd02570">
    <property type="entry name" value="PseudoU_synth_EcTruA"/>
    <property type="match status" value="1"/>
</dbReference>
<dbReference type="PANTHER" id="PTHR11142:SF0">
    <property type="entry name" value="TRNA PSEUDOURIDINE SYNTHASE-LIKE 1"/>
    <property type="match status" value="1"/>
</dbReference>
<comment type="similarity">
    <text evidence="1 4 7">Belongs to the tRNA pseudouridine synthase TruA family.</text>
</comment>
<feature type="domain" description="Pseudouridine synthase I TruA alpha/beta" evidence="8">
    <location>
        <begin position="6"/>
        <end position="103"/>
    </location>
</feature>
<dbReference type="InterPro" id="IPR020094">
    <property type="entry name" value="TruA/RsuA/RluB/E/F_N"/>
</dbReference>
<dbReference type="OrthoDB" id="9811823at2"/>
<comment type="catalytic activity">
    <reaction evidence="4 7">
        <text>uridine(38/39/40) in tRNA = pseudouridine(38/39/40) in tRNA</text>
        <dbReference type="Rhea" id="RHEA:22376"/>
        <dbReference type="Rhea" id="RHEA-COMP:10085"/>
        <dbReference type="Rhea" id="RHEA-COMP:10087"/>
        <dbReference type="ChEBI" id="CHEBI:65314"/>
        <dbReference type="ChEBI" id="CHEBI:65315"/>
        <dbReference type="EC" id="5.4.99.12"/>
    </reaction>
</comment>
<evidence type="ECO:0000313" key="10">
    <source>
        <dbReference type="Proteomes" id="UP000192360"/>
    </source>
</evidence>
<dbReference type="PIRSF" id="PIRSF001430">
    <property type="entry name" value="tRNA_psdUrid_synth"/>
    <property type="match status" value="1"/>
</dbReference>
<dbReference type="STRING" id="504486.SAMN05660703_2087"/>
<dbReference type="SUPFAM" id="SSF55120">
    <property type="entry name" value="Pseudouridine synthase"/>
    <property type="match status" value="1"/>
</dbReference>
<protein>
    <recommendedName>
        <fullName evidence="4">tRNA pseudouridine synthase A</fullName>
        <ecNumber evidence="4">5.4.99.12</ecNumber>
    </recommendedName>
    <alternativeName>
        <fullName evidence="4">tRNA pseudouridine(38-40) synthase</fullName>
    </alternativeName>
    <alternativeName>
        <fullName evidence="4">tRNA pseudouridylate synthase I</fullName>
    </alternativeName>
    <alternativeName>
        <fullName evidence="4">tRNA-uridine isomerase I</fullName>
    </alternativeName>
</protein>
<dbReference type="PANTHER" id="PTHR11142">
    <property type="entry name" value="PSEUDOURIDYLATE SYNTHASE"/>
    <property type="match status" value="1"/>
</dbReference>
<dbReference type="Gene3D" id="3.30.70.580">
    <property type="entry name" value="Pseudouridine synthase I, catalytic domain, N-terminal subdomain"/>
    <property type="match status" value="1"/>
</dbReference>
<dbReference type="InterPro" id="IPR001406">
    <property type="entry name" value="PsdUridine_synth_TruA"/>
</dbReference>
<keyword evidence="10" id="KW-1185">Reference proteome</keyword>
<evidence type="ECO:0000256" key="5">
    <source>
        <dbReference type="PIRSR" id="PIRSR001430-1"/>
    </source>
</evidence>
<dbReference type="RefSeq" id="WP_084061429.1">
    <property type="nucleotide sequence ID" value="NZ_FWXO01000003.1"/>
</dbReference>
<dbReference type="FunFam" id="3.30.70.580:FF:000001">
    <property type="entry name" value="tRNA pseudouridine synthase A"/>
    <property type="match status" value="1"/>
</dbReference>
<evidence type="ECO:0000256" key="6">
    <source>
        <dbReference type="PIRSR" id="PIRSR001430-2"/>
    </source>
</evidence>
<dbReference type="Gene3D" id="3.30.70.660">
    <property type="entry name" value="Pseudouridine synthase I, catalytic domain, C-terminal subdomain"/>
    <property type="match status" value="1"/>
</dbReference>
<comment type="subunit">
    <text evidence="4">Homodimer.</text>
</comment>
<dbReference type="EC" id="5.4.99.12" evidence="4"/>
<comment type="caution">
    <text evidence="4">Lacks conserved residue(s) required for the propagation of feature annotation.</text>
</comment>
<feature type="binding site" evidence="4 6">
    <location>
        <position position="109"/>
    </location>
    <ligand>
        <name>substrate</name>
    </ligand>
</feature>
<evidence type="ECO:0000256" key="2">
    <source>
        <dbReference type="ARBA" id="ARBA00022694"/>
    </source>
</evidence>
<dbReference type="GO" id="GO:0160147">
    <property type="term" value="F:tRNA pseudouridine(38-40) synthase activity"/>
    <property type="evidence" value="ECO:0007669"/>
    <property type="project" value="UniProtKB-EC"/>
</dbReference>
<reference evidence="9 10" key="1">
    <citation type="submission" date="2017-04" db="EMBL/GenBank/DDBJ databases">
        <authorList>
            <person name="Afonso C.L."/>
            <person name="Miller P.J."/>
            <person name="Scott M.A."/>
            <person name="Spackman E."/>
            <person name="Goraichik I."/>
            <person name="Dimitrov K.M."/>
            <person name="Suarez D.L."/>
            <person name="Swayne D.E."/>
        </authorList>
    </citation>
    <scope>NUCLEOTIDE SEQUENCE [LARGE SCALE GENOMIC DNA]</scope>
    <source>
        <strain evidence="9 10">DSM 21164</strain>
    </source>
</reference>
<dbReference type="GO" id="GO:0031119">
    <property type="term" value="P:tRNA pseudouridine synthesis"/>
    <property type="evidence" value="ECO:0007669"/>
    <property type="project" value="UniProtKB-UniRule"/>
</dbReference>
<evidence type="ECO:0000256" key="4">
    <source>
        <dbReference type="HAMAP-Rule" id="MF_00171"/>
    </source>
</evidence>
<feature type="active site" description="Nucleophile" evidence="4 5">
    <location>
        <position position="51"/>
    </location>
</feature>
<dbReference type="InterPro" id="IPR020097">
    <property type="entry name" value="PsdUridine_synth_TruA_a/b_dom"/>
</dbReference>
<accession>A0A1W2ANE8</accession>
<evidence type="ECO:0000256" key="7">
    <source>
        <dbReference type="RuleBase" id="RU003792"/>
    </source>
</evidence>
<name>A0A1W2ANE8_9FLAO</name>